<protein>
    <submittedName>
        <fullName evidence="2">Uncharacterized protein</fullName>
    </submittedName>
</protein>
<reference evidence="2" key="1">
    <citation type="submission" date="2019-04" db="EMBL/GenBank/DDBJ databases">
        <title>Evolution of Biomass-Degrading Anaerobic Consortia Revealed by Metagenomics.</title>
        <authorList>
            <person name="Peng X."/>
        </authorList>
    </citation>
    <scope>NUCLEOTIDE SEQUENCE</scope>
    <source>
        <strain evidence="2">SIG195</strain>
    </source>
</reference>
<name>A0A928AB23_9STRE</name>
<comment type="caution">
    <text evidence="2">The sequence shown here is derived from an EMBL/GenBank/DDBJ whole genome shotgun (WGS) entry which is preliminary data.</text>
</comment>
<dbReference type="EMBL" id="SVAF01000001">
    <property type="protein sequence ID" value="MBE6163826.1"/>
    <property type="molecule type" value="Genomic_DNA"/>
</dbReference>
<evidence type="ECO:0000313" key="3">
    <source>
        <dbReference type="Proteomes" id="UP000700800"/>
    </source>
</evidence>
<gene>
    <name evidence="1" type="ORF">E7156_00640</name>
    <name evidence="2" type="ORF">E7156_03260</name>
</gene>
<dbReference type="Proteomes" id="UP000700800">
    <property type="component" value="Unassembled WGS sequence"/>
</dbReference>
<accession>A0A928AB23</accession>
<proteinExistence type="predicted"/>
<dbReference type="AlphaFoldDB" id="A0A928AB23"/>
<organism evidence="2 3">
    <name type="scientific">Streptococcus gallolyticus</name>
    <dbReference type="NCBI Taxonomy" id="315405"/>
    <lineage>
        <taxon>Bacteria</taxon>
        <taxon>Bacillati</taxon>
        <taxon>Bacillota</taxon>
        <taxon>Bacilli</taxon>
        <taxon>Lactobacillales</taxon>
        <taxon>Streptococcaceae</taxon>
        <taxon>Streptococcus</taxon>
    </lineage>
</organism>
<evidence type="ECO:0000313" key="1">
    <source>
        <dbReference type="EMBL" id="MBE6163826.1"/>
    </source>
</evidence>
<evidence type="ECO:0000313" key="2">
    <source>
        <dbReference type="EMBL" id="MBE6164327.1"/>
    </source>
</evidence>
<dbReference type="EMBL" id="SVAF01000006">
    <property type="protein sequence ID" value="MBE6164327.1"/>
    <property type="molecule type" value="Genomic_DNA"/>
</dbReference>
<sequence length="102" mass="12472">MKKYELEQQMEETYASRRKTAELQETYDYYSGIVAHSEEFLWQDAYQSHYAPHFETALDMTSRYRHHLFWEAEEEIADLRKKEYDLEDALTDLLRKEAQDEH</sequence>